<accession>A0A944QWK5</accession>
<gene>
    <name evidence="3" type="ORF">KME65_19770</name>
</gene>
<dbReference type="Proteomes" id="UP000770889">
    <property type="component" value="Unassembled WGS sequence"/>
</dbReference>
<dbReference type="SMART" id="SM00849">
    <property type="entry name" value="Lactamase_B"/>
    <property type="match status" value="1"/>
</dbReference>
<evidence type="ECO:0000259" key="2">
    <source>
        <dbReference type="SMART" id="SM00849"/>
    </source>
</evidence>
<name>A0A944QWK5_9GAMM</name>
<dbReference type="AlphaFoldDB" id="A0A944QWK5"/>
<dbReference type="PANTHER" id="PTHR42951">
    <property type="entry name" value="METALLO-BETA-LACTAMASE DOMAIN-CONTAINING"/>
    <property type="match status" value="1"/>
</dbReference>
<proteinExistence type="inferred from homology"/>
<dbReference type="InterPro" id="IPR036866">
    <property type="entry name" value="RibonucZ/Hydroxyglut_hydro"/>
</dbReference>
<dbReference type="Pfam" id="PF00753">
    <property type="entry name" value="Lactamase_B"/>
    <property type="match status" value="1"/>
</dbReference>
<organism evidence="3 4">
    <name type="scientific">Candidatus Thiodiazotropha taylori</name>
    <dbReference type="NCBI Taxonomy" id="2792791"/>
    <lineage>
        <taxon>Bacteria</taxon>
        <taxon>Pseudomonadati</taxon>
        <taxon>Pseudomonadota</taxon>
        <taxon>Gammaproteobacteria</taxon>
        <taxon>Chromatiales</taxon>
        <taxon>Sedimenticolaceae</taxon>
        <taxon>Candidatus Thiodiazotropha</taxon>
    </lineage>
</organism>
<evidence type="ECO:0000256" key="1">
    <source>
        <dbReference type="ARBA" id="ARBA00005250"/>
    </source>
</evidence>
<dbReference type="InterPro" id="IPR030829">
    <property type="entry name" value="SoxH-rel_PQQ_2"/>
</dbReference>
<feature type="domain" description="Metallo-beta-lactamase" evidence="2">
    <location>
        <begin position="57"/>
        <end position="264"/>
    </location>
</feature>
<dbReference type="SUPFAM" id="SSF56281">
    <property type="entry name" value="Metallo-hydrolase/oxidoreductase"/>
    <property type="match status" value="1"/>
</dbReference>
<comment type="similarity">
    <text evidence="1">Belongs to the metallo-beta-lactamase superfamily. Class-B beta-lactamase family.</text>
</comment>
<dbReference type="Gene3D" id="3.60.15.10">
    <property type="entry name" value="Ribonuclease Z/Hydroxyacylglutathione hydrolase-like"/>
    <property type="match status" value="1"/>
</dbReference>
<dbReference type="CDD" id="cd16282">
    <property type="entry name" value="metallo-hydrolase-like_MBL-fold"/>
    <property type="match status" value="1"/>
</dbReference>
<dbReference type="InterPro" id="IPR001279">
    <property type="entry name" value="Metallo-B-lactamas"/>
</dbReference>
<evidence type="ECO:0000313" key="3">
    <source>
        <dbReference type="EMBL" id="MBT2991205.1"/>
    </source>
</evidence>
<dbReference type="GO" id="GO:0017001">
    <property type="term" value="P:antibiotic catabolic process"/>
    <property type="evidence" value="ECO:0007669"/>
    <property type="project" value="UniProtKB-ARBA"/>
</dbReference>
<sequence>MNRQDIPGMRLLLLSMVLLQLPPGVAAWRFTAEEIAPGIYLRPGMQEEFSPRNYGHIANIGFIVGNEAVAVIDTGSTLKEGLSLRRAIREITDLPIAYVILTHMHPDHSLGAAAFRQDEPEYIGHKQLAGALAVRQSVYLSRMNQILGNMAKGTEMVLPTQAVDVGEVLKMDLGGRSIHLRGYPTAHTNNDLSVYDDKTGTLWLSDLLFVERIPVMDGSLRGWLKVIDDLGSRYCVQIAADTASPLNSDASKRCKNVNRIVPGHGPVVTQWKQALDDQRRYLELIATGIRKIIKQGGTITQAVASVGLEERDNWLLFDEFHGRNITAVFAELEWE</sequence>
<protein>
    <submittedName>
        <fullName evidence="3">Quinoprotein relay system zinc metallohydrolase 2</fullName>
    </submittedName>
</protein>
<dbReference type="EMBL" id="JAHHGM010000030">
    <property type="protein sequence ID" value="MBT2991205.1"/>
    <property type="molecule type" value="Genomic_DNA"/>
</dbReference>
<dbReference type="PANTHER" id="PTHR42951:SF4">
    <property type="entry name" value="ACYL-COENZYME A THIOESTERASE MBLAC2"/>
    <property type="match status" value="1"/>
</dbReference>
<reference evidence="3 4" key="1">
    <citation type="submission" date="2021-05" db="EMBL/GenBank/DDBJ databases">
        <title>Genetic and Functional Diversity in Clade A Lucinid endosymbionts from the Bahamas.</title>
        <authorList>
            <person name="Giani N.M."/>
            <person name="Engel A.S."/>
            <person name="Campbell B.J."/>
        </authorList>
    </citation>
    <scope>NUCLEOTIDE SEQUENCE [LARGE SCALE GENOMIC DNA]</scope>
    <source>
        <strain evidence="3">LUC16012Gg_MoonRockCtena</strain>
    </source>
</reference>
<evidence type="ECO:0000313" key="4">
    <source>
        <dbReference type="Proteomes" id="UP000770889"/>
    </source>
</evidence>
<dbReference type="NCBIfam" id="TIGR04559">
    <property type="entry name" value="SoxH_rel_PQQ_2"/>
    <property type="match status" value="1"/>
</dbReference>
<dbReference type="InterPro" id="IPR050855">
    <property type="entry name" value="NDM-1-like"/>
</dbReference>
<comment type="caution">
    <text evidence="3">The sequence shown here is derived from an EMBL/GenBank/DDBJ whole genome shotgun (WGS) entry which is preliminary data.</text>
</comment>